<name>A0ABD2N7U8_9CUCU</name>
<proteinExistence type="predicted"/>
<dbReference type="EMBL" id="JABFTP020000083">
    <property type="protein sequence ID" value="KAL3274806.1"/>
    <property type="molecule type" value="Genomic_DNA"/>
</dbReference>
<comment type="caution">
    <text evidence="1">The sequence shown here is derived from an EMBL/GenBank/DDBJ whole genome shotgun (WGS) entry which is preliminary data.</text>
</comment>
<accession>A0ABD2N7U8</accession>
<keyword evidence="2" id="KW-1185">Reference proteome</keyword>
<gene>
    <name evidence="1" type="ORF">HHI36_019590</name>
</gene>
<dbReference type="Proteomes" id="UP001516400">
    <property type="component" value="Unassembled WGS sequence"/>
</dbReference>
<protein>
    <submittedName>
        <fullName evidence="1">Uncharacterized protein</fullName>
    </submittedName>
</protein>
<evidence type="ECO:0000313" key="1">
    <source>
        <dbReference type="EMBL" id="KAL3274806.1"/>
    </source>
</evidence>
<reference evidence="1 2" key="1">
    <citation type="journal article" date="2021" name="BMC Biol.">
        <title>Horizontally acquired antibacterial genes associated with adaptive radiation of ladybird beetles.</title>
        <authorList>
            <person name="Li H.S."/>
            <person name="Tang X.F."/>
            <person name="Huang Y.H."/>
            <person name="Xu Z.Y."/>
            <person name="Chen M.L."/>
            <person name="Du X.Y."/>
            <person name="Qiu B.Y."/>
            <person name="Chen P.T."/>
            <person name="Zhang W."/>
            <person name="Slipinski A."/>
            <person name="Escalona H.E."/>
            <person name="Waterhouse R.M."/>
            <person name="Zwick A."/>
            <person name="Pang H."/>
        </authorList>
    </citation>
    <scope>NUCLEOTIDE SEQUENCE [LARGE SCALE GENOMIC DNA]</scope>
    <source>
        <strain evidence="1">SYSU2018</strain>
    </source>
</reference>
<organism evidence="1 2">
    <name type="scientific">Cryptolaemus montrouzieri</name>
    <dbReference type="NCBI Taxonomy" id="559131"/>
    <lineage>
        <taxon>Eukaryota</taxon>
        <taxon>Metazoa</taxon>
        <taxon>Ecdysozoa</taxon>
        <taxon>Arthropoda</taxon>
        <taxon>Hexapoda</taxon>
        <taxon>Insecta</taxon>
        <taxon>Pterygota</taxon>
        <taxon>Neoptera</taxon>
        <taxon>Endopterygota</taxon>
        <taxon>Coleoptera</taxon>
        <taxon>Polyphaga</taxon>
        <taxon>Cucujiformia</taxon>
        <taxon>Coccinelloidea</taxon>
        <taxon>Coccinellidae</taxon>
        <taxon>Scymninae</taxon>
        <taxon>Scymnini</taxon>
        <taxon>Cryptolaemus</taxon>
    </lineage>
</organism>
<evidence type="ECO:0000313" key="2">
    <source>
        <dbReference type="Proteomes" id="UP001516400"/>
    </source>
</evidence>
<dbReference type="AlphaFoldDB" id="A0ABD2N7U8"/>
<sequence>MVLRKIKEAKEVWIEEKCRKIEELEEKHDSFNINKKIRETTGMGRTRHDEKGRIQRWRKFSLVESKGFLNSEMFPSDYAVYRRDRNLTATDNSKREVSWWPFIKEIAQRDLSVLHDLVPSIGIVCFKLKANSTALFILVLYEPPSTDAATFE</sequence>